<feature type="domain" description="Arabinosyltransferase C-terminal" evidence="14">
    <location>
        <begin position="758"/>
        <end position="942"/>
    </location>
</feature>
<keyword evidence="8 12" id="KW-1133">Transmembrane helix</keyword>
<evidence type="ECO:0000256" key="11">
    <source>
        <dbReference type="SAM" id="MobiDB-lite"/>
    </source>
</evidence>
<evidence type="ECO:0000256" key="12">
    <source>
        <dbReference type="SAM" id="Phobius"/>
    </source>
</evidence>
<accession>A0A4Q7L773</accession>
<feature type="region of interest" description="Disordered" evidence="11">
    <location>
        <begin position="95"/>
        <end position="114"/>
    </location>
</feature>
<feature type="transmembrane region" description="Helical" evidence="12">
    <location>
        <begin position="589"/>
        <end position="609"/>
    </location>
</feature>
<evidence type="ECO:0000256" key="7">
    <source>
        <dbReference type="ARBA" id="ARBA00022692"/>
    </source>
</evidence>
<dbReference type="AlphaFoldDB" id="A0A4Q7L773"/>
<evidence type="ECO:0000259" key="15">
    <source>
        <dbReference type="Pfam" id="PF17689"/>
    </source>
</evidence>
<dbReference type="GO" id="GO:0071555">
    <property type="term" value="P:cell wall organization"/>
    <property type="evidence" value="ECO:0007669"/>
    <property type="project" value="UniProtKB-KW"/>
</dbReference>
<reference evidence="16 17" key="1">
    <citation type="submission" date="2019-02" db="EMBL/GenBank/DDBJ databases">
        <title>Genomic Encyclopedia of Type Strains, Phase IV (KMG-IV): sequencing the most valuable type-strain genomes for metagenomic binning, comparative biology and taxonomic classification.</title>
        <authorList>
            <person name="Goeker M."/>
        </authorList>
    </citation>
    <scope>NUCLEOTIDE SEQUENCE [LARGE SCALE GENOMIC DNA]</scope>
    <source>
        <strain evidence="16 17">DSM 101727</strain>
    </source>
</reference>
<dbReference type="EMBL" id="SGWQ01000001">
    <property type="protein sequence ID" value="RZS45136.1"/>
    <property type="molecule type" value="Genomic_DNA"/>
</dbReference>
<evidence type="ECO:0000256" key="3">
    <source>
        <dbReference type="ARBA" id="ARBA00008195"/>
    </source>
</evidence>
<feature type="transmembrane region" description="Helical" evidence="12">
    <location>
        <begin position="541"/>
        <end position="557"/>
    </location>
</feature>
<name>A0A4Q7L773_9PSEU</name>
<evidence type="ECO:0000256" key="9">
    <source>
        <dbReference type="ARBA" id="ARBA00023136"/>
    </source>
</evidence>
<comment type="similarity">
    <text evidence="3">Belongs to the emb family.</text>
</comment>
<evidence type="ECO:0000256" key="8">
    <source>
        <dbReference type="ARBA" id="ARBA00022989"/>
    </source>
</evidence>
<evidence type="ECO:0000256" key="10">
    <source>
        <dbReference type="ARBA" id="ARBA00023316"/>
    </source>
</evidence>
<feature type="domain" description="Arabinosyltransferase C-terminal" evidence="14">
    <location>
        <begin position="680"/>
        <end position="730"/>
    </location>
</feature>
<keyword evidence="6 16" id="KW-0808">Transferase</keyword>
<evidence type="ECO:0000256" key="4">
    <source>
        <dbReference type="ARBA" id="ARBA00022475"/>
    </source>
</evidence>
<keyword evidence="5" id="KW-0328">Glycosyltransferase</keyword>
<organism evidence="16 17">
    <name type="scientific">Herbihabitans rhizosphaerae</name>
    <dbReference type="NCBI Taxonomy" id="1872711"/>
    <lineage>
        <taxon>Bacteria</taxon>
        <taxon>Bacillati</taxon>
        <taxon>Actinomycetota</taxon>
        <taxon>Actinomycetes</taxon>
        <taxon>Pseudonocardiales</taxon>
        <taxon>Pseudonocardiaceae</taxon>
        <taxon>Herbihabitans</taxon>
    </lineage>
</organism>
<evidence type="ECO:0000313" key="17">
    <source>
        <dbReference type="Proteomes" id="UP000294257"/>
    </source>
</evidence>
<feature type="domain" description="Arabinofuranosyltransferase central" evidence="13">
    <location>
        <begin position="197"/>
        <end position="654"/>
    </location>
</feature>
<dbReference type="Gene3D" id="3.40.190.160">
    <property type="match status" value="1"/>
</dbReference>
<evidence type="ECO:0000256" key="1">
    <source>
        <dbReference type="ARBA" id="ARBA00003001"/>
    </source>
</evidence>
<comment type="function">
    <text evidence="1">Arabinosyl transferase responsible for the polymerization of arabinose into the arabinan of arabinogalactan.</text>
</comment>
<gene>
    <name evidence="16" type="ORF">EV193_1011023</name>
</gene>
<feature type="transmembrane region" description="Helical" evidence="12">
    <location>
        <begin position="202"/>
        <end position="222"/>
    </location>
</feature>
<evidence type="ECO:0000256" key="6">
    <source>
        <dbReference type="ARBA" id="ARBA00022679"/>
    </source>
</evidence>
<feature type="domain" description="Arabinosyltransferas concanavalin like" evidence="15">
    <location>
        <begin position="52"/>
        <end position="192"/>
    </location>
</feature>
<feature type="transmembrane region" description="Helical" evidence="12">
    <location>
        <begin position="242"/>
        <end position="262"/>
    </location>
</feature>
<dbReference type="InterPro" id="IPR032731">
    <property type="entry name" value="Arabino_trans_C"/>
</dbReference>
<feature type="transmembrane region" description="Helical" evidence="12">
    <location>
        <begin position="665"/>
        <end position="688"/>
    </location>
</feature>
<evidence type="ECO:0000313" key="16">
    <source>
        <dbReference type="EMBL" id="RZS45136.1"/>
    </source>
</evidence>
<dbReference type="Gene3D" id="2.60.120.610">
    <property type="entry name" value="arabinofuranosyltransferase like domain"/>
    <property type="match status" value="1"/>
</dbReference>
<feature type="transmembrane region" description="Helical" evidence="12">
    <location>
        <begin position="563"/>
        <end position="582"/>
    </location>
</feature>
<comment type="subcellular location">
    <subcellularLocation>
        <location evidence="2">Cell membrane</location>
        <topology evidence="2">Multi-pass membrane protein</topology>
    </subcellularLocation>
</comment>
<keyword evidence="7 12" id="KW-0812">Transmembrane</keyword>
<keyword evidence="4" id="KW-1003">Cell membrane</keyword>
<dbReference type="Pfam" id="PF17689">
    <property type="entry name" value="Arabino_trans_N"/>
    <property type="match status" value="1"/>
</dbReference>
<evidence type="ECO:0000256" key="5">
    <source>
        <dbReference type="ARBA" id="ARBA00022676"/>
    </source>
</evidence>
<feature type="transmembrane region" description="Helical" evidence="12">
    <location>
        <begin position="29"/>
        <end position="50"/>
    </location>
</feature>
<comment type="caution">
    <text evidence="16">The sequence shown here is derived from an EMBL/GenBank/DDBJ whole genome shotgun (WGS) entry which is preliminary data.</text>
</comment>
<dbReference type="RefSeq" id="WP_242613140.1">
    <property type="nucleotide sequence ID" value="NZ_SGWQ01000001.1"/>
</dbReference>
<keyword evidence="9 12" id="KW-0472">Membrane</keyword>
<keyword evidence="17" id="KW-1185">Reference proteome</keyword>
<evidence type="ECO:0000259" key="13">
    <source>
        <dbReference type="Pfam" id="PF04602"/>
    </source>
</evidence>
<proteinExistence type="inferred from homology"/>
<feature type="transmembrane region" description="Helical" evidence="12">
    <location>
        <begin position="629"/>
        <end position="653"/>
    </location>
</feature>
<feature type="region of interest" description="Disordered" evidence="11">
    <location>
        <begin position="1"/>
        <end position="24"/>
    </location>
</feature>
<dbReference type="Pfam" id="PF14896">
    <property type="entry name" value="Arabino_trans_C"/>
    <property type="match status" value="2"/>
</dbReference>
<evidence type="ECO:0000256" key="2">
    <source>
        <dbReference type="ARBA" id="ARBA00004651"/>
    </source>
</evidence>
<feature type="transmembrane region" description="Helical" evidence="12">
    <location>
        <begin position="344"/>
        <end position="362"/>
    </location>
</feature>
<dbReference type="Proteomes" id="UP000294257">
    <property type="component" value="Unassembled WGS sequence"/>
</dbReference>
<feature type="transmembrane region" description="Helical" evidence="12">
    <location>
        <begin position="434"/>
        <end position="455"/>
    </location>
</feature>
<evidence type="ECO:0000259" key="14">
    <source>
        <dbReference type="Pfam" id="PF14896"/>
    </source>
</evidence>
<feature type="transmembrane region" description="Helical" evidence="12">
    <location>
        <begin position="392"/>
        <end position="422"/>
    </location>
</feature>
<dbReference type="GO" id="GO:0071766">
    <property type="term" value="P:Actinobacterium-type cell wall biogenesis"/>
    <property type="evidence" value="ECO:0007669"/>
    <property type="project" value="InterPro"/>
</dbReference>
<dbReference type="Pfam" id="PF04602">
    <property type="entry name" value="Arabinose_trans"/>
    <property type="match status" value="1"/>
</dbReference>
<protein>
    <submittedName>
        <fullName evidence="16">Arabinosyltransferase A/arabinosyltransferase C</fullName>
    </submittedName>
</protein>
<feature type="transmembrane region" description="Helical" evidence="12">
    <location>
        <begin position="503"/>
        <end position="521"/>
    </location>
</feature>
<sequence>MSVNTAESPRVEPEPKPSQVRGSAPRARLVAAVLALISGLTAILFMLAPVDQDTVTYQWPTAGPQDSALPLFPYRPATLDARVGCAQTAALPGGTLLSTTPPPGSAVHRPTGSGLTVESRGGALAVRIGPATVTVPGCEVHVRSDGGSTTVLAGRNEISRIPAAPVVQGFFTDLPPTADTAGMRITAQTDGRFQSGPTVLKIVLGVVSVLCLIAALLVLRRLDRASTHRVKILTAKVIRPKALDGVVLAALAVWVFIGPLTVDDGYIATMLKSAQDTDFVGNYFRWFNVPEAPFGWFYEVYRLWAEAGYSTPWMRLPSAITGLASWLIIDRMVLPRVTAGSRRAARWTAAGAFLLWYLAYDVGMRPEPWIVLGTLLVFVLTERAIATRAVSTLAVAVIVAGATVAVTPTGIAAVLPLIAALPRIVRKLRNRHDLPVWAWLPIAFAAVASILPFMFYDQTLGTVIEATRVRGEIGPNMSWLQENERYRRLLDPTLTEGALSRRVPVLLTYLAAVFAGFLVLYKRFRGSSSTFGLAAGPTRRLLVATALVPVLLVFTPTKWTHHFGALAGLGTIALAVAVHAMVHGAARHAVAKVALIIVFAFMLAVGVAAPNTWWALSTRNVKWSEETPALAGFSLSMLALAAGGALALAALVLTWRHSRWAPSAGVLVACAVWAVVAIEVASVAYSVVVRRNTFSIGKDSLHALTGSTCGLESTVDVEPDPSVGLLRPAADGWFELPSNVDVRKTPPLVVPTLGGPDARIEVEFGKQNGPTVGTLARVSGPAGTDDGLWRDQRYDPAKHAPAADRVRATVSGGELGRPRLPAVVPLADVVPASERVGLDWPNAFLLPCRTPSQLSGGVIAPTTYRLAAGSDMRGLVGGEADPNNGGPYAPLQGVGTEQVLPAYLRGDAIYEPLQVIRMRYVAPVSGVTVEHGTRRVNGWERGPEITIGG</sequence>
<keyword evidence="10" id="KW-0961">Cell wall biogenesis/degradation</keyword>
<dbReference type="InterPro" id="IPR007680">
    <property type="entry name" value="Arabino_trans_central"/>
</dbReference>
<dbReference type="InterPro" id="IPR040920">
    <property type="entry name" value="Arabino_trans_N"/>
</dbReference>
<dbReference type="InterPro" id="IPR027451">
    <property type="entry name" value="EmbABC_dom1"/>
</dbReference>
<dbReference type="GO" id="GO:0052636">
    <property type="term" value="F:arabinosyltransferase activity"/>
    <property type="evidence" value="ECO:0007669"/>
    <property type="project" value="InterPro"/>
</dbReference>
<dbReference type="GO" id="GO:0005886">
    <property type="term" value="C:plasma membrane"/>
    <property type="evidence" value="ECO:0007669"/>
    <property type="project" value="UniProtKB-SubCell"/>
</dbReference>